<dbReference type="PANTHER" id="PTHR19857">
    <property type="entry name" value="MITOCHONDRIAL DIVISION PROTEIN 1-RELATED"/>
    <property type="match status" value="1"/>
</dbReference>
<dbReference type="EMBL" id="CP138900">
    <property type="protein sequence ID" value="WPK27558.1"/>
    <property type="molecule type" value="Genomic_DNA"/>
</dbReference>
<dbReference type="SMART" id="SM00320">
    <property type="entry name" value="WD40"/>
    <property type="match status" value="3"/>
</dbReference>
<dbReference type="GO" id="GO:0000502">
    <property type="term" value="C:proteasome complex"/>
    <property type="evidence" value="ECO:0007669"/>
    <property type="project" value="UniProtKB-KW"/>
</dbReference>
<keyword evidence="3" id="KW-0647">Proteasome</keyword>
<sequence>MFVVTIQNSFEDVINDVETGNIASESFWVARRDATIDELQQYFSVEVSLDGNKSLKFNGKAENPLQTFDFKPLSESLYSVTITEKNQSSTYTLKRPTLKYPVSEYGLITLAVGLESGLEIILGTLNGNISFYDTSEKKALTTLAEAHYSTVTHLGLFPSEKVLLSVGDDLCIHLWDLVNINSLTKPTRTFMKHKKTITDAALIGRGRNFVTSSEDGSVIVWECSTGNAVSIFRRITDHSDIVKCVAIATSSSEPLENQFRPELLFDCKQQVVFAGYELGLVQQYSIAQNCATEVKHKRDYSVSSICAIGDFLITGYEDGIVQVWDWVKNTVHLLSLCENHPVTHLRGAIESSELLQFELSNGPEVLLSVVFNKNSGQVETTYLVGFMEMFQVLLVAANCISTEEEVAVF</sequence>
<accession>A0AAX4HGD1</accession>
<dbReference type="PROSITE" id="PS50294">
    <property type="entry name" value="WD_REPEATS_REGION"/>
    <property type="match status" value="2"/>
</dbReference>
<dbReference type="GeneID" id="88176011"/>
<dbReference type="InterPro" id="IPR001680">
    <property type="entry name" value="WD40_rpt"/>
</dbReference>
<evidence type="ECO:0000256" key="4">
    <source>
        <dbReference type="ARBA" id="ARBA00038321"/>
    </source>
</evidence>
<keyword evidence="1 5" id="KW-0853">WD repeat</keyword>
<evidence type="ECO:0000256" key="1">
    <source>
        <dbReference type="ARBA" id="ARBA00022574"/>
    </source>
</evidence>
<dbReference type="Proteomes" id="UP001338582">
    <property type="component" value="Chromosome 7"/>
</dbReference>
<dbReference type="InterPro" id="IPR015943">
    <property type="entry name" value="WD40/YVTN_repeat-like_dom_sf"/>
</dbReference>
<name>A0AAX4HGD1_9ASCO</name>
<dbReference type="PROSITE" id="PS50082">
    <property type="entry name" value="WD_REPEATS_2"/>
    <property type="match status" value="2"/>
</dbReference>
<dbReference type="InterPro" id="IPR036322">
    <property type="entry name" value="WD40_repeat_dom_sf"/>
</dbReference>
<dbReference type="KEGG" id="asau:88176011"/>
<evidence type="ECO:0000256" key="3">
    <source>
        <dbReference type="ARBA" id="ARBA00022942"/>
    </source>
</evidence>
<evidence type="ECO:0000256" key="2">
    <source>
        <dbReference type="ARBA" id="ARBA00022737"/>
    </source>
</evidence>
<dbReference type="Pfam" id="PF00400">
    <property type="entry name" value="WD40"/>
    <property type="match status" value="3"/>
</dbReference>
<reference evidence="6 7" key="1">
    <citation type="submission" date="2023-10" db="EMBL/GenBank/DDBJ databases">
        <title>Draft Genome Sequence of Candida saopaulonensis from a very Premature Infant with Sepsis.</title>
        <authorList>
            <person name="Ning Y."/>
            <person name="Dai R."/>
            <person name="Xiao M."/>
            <person name="Xu Y."/>
            <person name="Yan Q."/>
            <person name="Zhang L."/>
        </authorList>
    </citation>
    <scope>NUCLEOTIDE SEQUENCE [LARGE SCALE GENOMIC DNA]</scope>
    <source>
        <strain evidence="6 7">19XY460</strain>
    </source>
</reference>
<gene>
    <name evidence="6" type="ORF">PUMCH_004951</name>
</gene>
<keyword evidence="7" id="KW-1185">Reference proteome</keyword>
<dbReference type="Gene3D" id="2.130.10.10">
    <property type="entry name" value="YVTN repeat-like/Quinoprotein amine dehydrogenase"/>
    <property type="match status" value="1"/>
</dbReference>
<feature type="repeat" description="WD" evidence="5">
    <location>
        <begin position="144"/>
        <end position="185"/>
    </location>
</feature>
<dbReference type="InterPro" id="IPR051179">
    <property type="entry name" value="WD_repeat_multifunction"/>
</dbReference>
<dbReference type="InterPro" id="IPR019775">
    <property type="entry name" value="WD40_repeat_CS"/>
</dbReference>
<evidence type="ECO:0000313" key="6">
    <source>
        <dbReference type="EMBL" id="WPK27558.1"/>
    </source>
</evidence>
<keyword evidence="2" id="KW-0677">Repeat</keyword>
<evidence type="ECO:0000256" key="5">
    <source>
        <dbReference type="PROSITE-ProRule" id="PRU00221"/>
    </source>
</evidence>
<dbReference type="RefSeq" id="XP_062879936.1">
    <property type="nucleotide sequence ID" value="XM_063023866.1"/>
</dbReference>
<protein>
    <submittedName>
        <fullName evidence="6">Uncharacterized protein</fullName>
    </submittedName>
</protein>
<comment type="similarity">
    <text evidence="4">Belongs to the WD repeat PAAF1/RPN14 family.</text>
</comment>
<dbReference type="PANTHER" id="PTHR19857:SF19">
    <property type="entry name" value="26S PROTEASOME REGULATORY SUBUNIT RPN14"/>
    <property type="match status" value="1"/>
</dbReference>
<proteinExistence type="inferred from homology"/>
<dbReference type="SUPFAM" id="SSF50978">
    <property type="entry name" value="WD40 repeat-like"/>
    <property type="match status" value="1"/>
</dbReference>
<dbReference type="AlphaFoldDB" id="A0AAX4HGD1"/>
<evidence type="ECO:0000313" key="7">
    <source>
        <dbReference type="Proteomes" id="UP001338582"/>
    </source>
</evidence>
<organism evidence="6 7">
    <name type="scientific">Australozyma saopauloensis</name>
    <dbReference type="NCBI Taxonomy" id="291208"/>
    <lineage>
        <taxon>Eukaryota</taxon>
        <taxon>Fungi</taxon>
        <taxon>Dikarya</taxon>
        <taxon>Ascomycota</taxon>
        <taxon>Saccharomycotina</taxon>
        <taxon>Pichiomycetes</taxon>
        <taxon>Metschnikowiaceae</taxon>
        <taxon>Australozyma</taxon>
    </lineage>
</organism>
<dbReference type="PROSITE" id="PS00678">
    <property type="entry name" value="WD_REPEATS_1"/>
    <property type="match status" value="1"/>
</dbReference>
<feature type="repeat" description="WD" evidence="5">
    <location>
        <begin position="190"/>
        <end position="231"/>
    </location>
</feature>